<protein>
    <submittedName>
        <fullName evidence="1">Uncharacterized protein</fullName>
    </submittedName>
</protein>
<dbReference type="Proteomes" id="UP000688137">
    <property type="component" value="Unassembled WGS sequence"/>
</dbReference>
<gene>
    <name evidence="1" type="ORF">PPRIM_AZ9-3.1.T2090005</name>
</gene>
<evidence type="ECO:0000313" key="1">
    <source>
        <dbReference type="EMBL" id="CAD8117765.1"/>
    </source>
</evidence>
<dbReference type="EMBL" id="CAJJDM010000218">
    <property type="protein sequence ID" value="CAD8117765.1"/>
    <property type="molecule type" value="Genomic_DNA"/>
</dbReference>
<reference evidence="1" key="1">
    <citation type="submission" date="2021-01" db="EMBL/GenBank/DDBJ databases">
        <authorList>
            <consortium name="Genoscope - CEA"/>
            <person name="William W."/>
        </authorList>
    </citation>
    <scope>NUCLEOTIDE SEQUENCE</scope>
</reference>
<sequence>MFIEKDIYSTASNNHIIKENNINSNKYMKQQRKQRYAIRLMMHNIEAQDETQKSIFFNSLTSNKAREKKRSVISLDNNCKIKVINTRRKMDNN</sequence>
<evidence type="ECO:0000313" key="2">
    <source>
        <dbReference type="Proteomes" id="UP000688137"/>
    </source>
</evidence>
<accession>A0A8S1QS76</accession>
<organism evidence="1 2">
    <name type="scientific">Paramecium primaurelia</name>
    <dbReference type="NCBI Taxonomy" id="5886"/>
    <lineage>
        <taxon>Eukaryota</taxon>
        <taxon>Sar</taxon>
        <taxon>Alveolata</taxon>
        <taxon>Ciliophora</taxon>
        <taxon>Intramacronucleata</taxon>
        <taxon>Oligohymenophorea</taxon>
        <taxon>Peniculida</taxon>
        <taxon>Parameciidae</taxon>
        <taxon>Paramecium</taxon>
    </lineage>
</organism>
<dbReference type="AlphaFoldDB" id="A0A8S1QS76"/>
<name>A0A8S1QS76_PARPR</name>
<comment type="caution">
    <text evidence="1">The sequence shown here is derived from an EMBL/GenBank/DDBJ whole genome shotgun (WGS) entry which is preliminary data.</text>
</comment>
<keyword evidence="2" id="KW-1185">Reference proteome</keyword>
<proteinExistence type="predicted"/>